<dbReference type="Proteomes" id="UP001556367">
    <property type="component" value="Unassembled WGS sequence"/>
</dbReference>
<dbReference type="PANTHER" id="PTHR13454">
    <property type="entry name" value="PROTEIN MCM10 HOMOLOG"/>
    <property type="match status" value="1"/>
</dbReference>
<dbReference type="EMBL" id="JASNQZ010000010">
    <property type="protein sequence ID" value="KAL0952672.1"/>
    <property type="molecule type" value="Genomic_DNA"/>
</dbReference>
<evidence type="ECO:0000313" key="4">
    <source>
        <dbReference type="EMBL" id="KAL0952672.1"/>
    </source>
</evidence>
<feature type="compositionally biased region" description="Low complexity" evidence="2">
    <location>
        <begin position="82"/>
        <end position="98"/>
    </location>
</feature>
<name>A0ABR3JAT2_9AGAR</name>
<feature type="compositionally biased region" description="Basic and acidic residues" evidence="2">
    <location>
        <begin position="575"/>
        <end position="597"/>
    </location>
</feature>
<dbReference type="Gene3D" id="2.40.50.140">
    <property type="entry name" value="Nucleic acid-binding proteins"/>
    <property type="match status" value="1"/>
</dbReference>
<dbReference type="Pfam" id="PF09329">
    <property type="entry name" value="zf-primase"/>
    <property type="match status" value="1"/>
</dbReference>
<feature type="compositionally biased region" description="Polar residues" evidence="2">
    <location>
        <begin position="470"/>
        <end position="479"/>
    </location>
</feature>
<reference evidence="5" key="1">
    <citation type="submission" date="2024-06" db="EMBL/GenBank/DDBJ databases">
        <title>Multi-omics analyses provide insights into the biosynthesis of the anticancer antibiotic pleurotin in Hohenbuehelia grisea.</title>
        <authorList>
            <person name="Weaver J.A."/>
            <person name="Alberti F."/>
        </authorList>
    </citation>
    <scope>NUCLEOTIDE SEQUENCE [LARGE SCALE GENOMIC DNA]</scope>
    <source>
        <strain evidence="5">T-177</strain>
    </source>
</reference>
<feature type="region of interest" description="Disordered" evidence="2">
    <location>
        <begin position="144"/>
        <end position="164"/>
    </location>
</feature>
<dbReference type="InterPro" id="IPR012340">
    <property type="entry name" value="NA-bd_OB-fold"/>
</dbReference>
<gene>
    <name evidence="4" type="ORF">HGRIS_006916</name>
</gene>
<dbReference type="InterPro" id="IPR040184">
    <property type="entry name" value="Mcm10"/>
</dbReference>
<feature type="region of interest" description="Disordered" evidence="2">
    <location>
        <begin position="527"/>
        <end position="548"/>
    </location>
</feature>
<dbReference type="InterPro" id="IPR015408">
    <property type="entry name" value="Znf_Mcm10/DnaG"/>
</dbReference>
<accession>A0ABR3JAT2</accession>
<feature type="region of interest" description="Disordered" evidence="2">
    <location>
        <begin position="697"/>
        <end position="751"/>
    </location>
</feature>
<evidence type="ECO:0000256" key="2">
    <source>
        <dbReference type="SAM" id="MobiDB-lite"/>
    </source>
</evidence>
<feature type="compositionally biased region" description="Basic and acidic residues" evidence="2">
    <location>
        <begin position="708"/>
        <end position="724"/>
    </location>
</feature>
<feature type="region of interest" description="Disordered" evidence="2">
    <location>
        <begin position="566"/>
        <end position="643"/>
    </location>
</feature>
<sequence length="751" mass="80868">MESSTSRVENDKRKREALMKQMAALQSELAQLPETAPEMATPSSPKRKAPEPTFLAPATPSPKKKQKFEHRPVLQTVNKLHLSSATASSSTRTLAKRAANSEASLNSRSLQQTSSSGPSTFLSKLATLGKGHNDELCGREDEVARSTAFTDAPSAPEQPLEKPKRDEILALVEELEPGPIDHKPPFDDPHFEHLEPNSGIRLSSRLVSHDDFQDHLRGRFYLSPSRLYSCIRLLPDKQGYEVPVPGDLVTIAVVAERGPIKYSRAPIGVGNDEHGQGSEHKGKGKEPSQKPSGKKYVNLKLIDFGSRSRTAAGSSTSVTGGKNVIRGDAFLTLLLFEADHFELVSLPDEDGEKSGKMKKVYKGGSGGAFEAMSKVKEGDVIALLNPKILKPFQRSTDKPHPTSNILAITPSSASSILTLGRSKDLGMCAVLKRDGKPCGSWCDKRVSDVCEYHVQVAVERRRSSRPEFSVGTTGMSTSAAPKRKPAFDSQRQWGLLPPSSASSSTTFSAPAATYVVSGHVVSSGVSEAMGREGQARAQRKLQAHESDRALKKLLRRDKEGMRAVLAAREVGSSGKCEKAKSRKGGKGDRGGKGDDSSSSRSKAKGKDKAKAETASTQEESSSEDDDDETTSKNGARSKPAYSAEVIKKLGFDPTAKLTQPKGGGIDAVKRKMETLAALQSSRKVEDIDLRPRNGLKILSNVRAPPQTEPHEGRPRALGSVDRKPAKPCSTGELASTSGPDLEPGMIDLDDF</sequence>
<evidence type="ECO:0000313" key="5">
    <source>
        <dbReference type="Proteomes" id="UP001556367"/>
    </source>
</evidence>
<feature type="region of interest" description="Disordered" evidence="2">
    <location>
        <begin position="25"/>
        <end position="122"/>
    </location>
</feature>
<comment type="caution">
    <text evidence="4">The sequence shown here is derived from an EMBL/GenBank/DDBJ whole genome shotgun (WGS) entry which is preliminary data.</text>
</comment>
<proteinExistence type="inferred from homology"/>
<evidence type="ECO:0000256" key="1">
    <source>
        <dbReference type="ARBA" id="ARBA00009679"/>
    </source>
</evidence>
<feature type="region of interest" description="Disordered" evidence="2">
    <location>
        <begin position="264"/>
        <end position="293"/>
    </location>
</feature>
<comment type="similarity">
    <text evidence="1">Belongs to the MCM10 family.</text>
</comment>
<protein>
    <recommendedName>
        <fullName evidence="3">Zinc finger Mcm10/DnaG-type domain-containing protein</fullName>
    </recommendedName>
</protein>
<organism evidence="4 5">
    <name type="scientific">Hohenbuehelia grisea</name>
    <dbReference type="NCBI Taxonomy" id="104357"/>
    <lineage>
        <taxon>Eukaryota</taxon>
        <taxon>Fungi</taxon>
        <taxon>Dikarya</taxon>
        <taxon>Basidiomycota</taxon>
        <taxon>Agaricomycotina</taxon>
        <taxon>Agaricomycetes</taxon>
        <taxon>Agaricomycetidae</taxon>
        <taxon>Agaricales</taxon>
        <taxon>Pleurotineae</taxon>
        <taxon>Pleurotaceae</taxon>
        <taxon>Hohenbuehelia</taxon>
    </lineage>
</organism>
<feature type="compositionally biased region" description="Basic and acidic residues" evidence="2">
    <location>
        <begin position="271"/>
        <end position="288"/>
    </location>
</feature>
<feature type="compositionally biased region" description="Polar residues" evidence="2">
    <location>
        <begin position="101"/>
        <end position="122"/>
    </location>
</feature>
<feature type="region of interest" description="Disordered" evidence="2">
    <location>
        <begin position="465"/>
        <end position="503"/>
    </location>
</feature>
<keyword evidence="5" id="KW-1185">Reference proteome</keyword>
<feature type="domain" description="Zinc finger Mcm10/DnaG-type" evidence="3">
    <location>
        <begin position="420"/>
        <end position="465"/>
    </location>
</feature>
<evidence type="ECO:0000259" key="3">
    <source>
        <dbReference type="Pfam" id="PF09329"/>
    </source>
</evidence>
<dbReference type="PANTHER" id="PTHR13454:SF11">
    <property type="entry name" value="PROTEIN MCM10 HOMOLOG"/>
    <property type="match status" value="1"/>
</dbReference>